<name>A0AB34J3Y1_PRYPA</name>
<accession>A0AB34J3Y1</accession>
<sequence length="397" mass="41215">MAVAALLLAALLALCSARAPAVPFAHTTDRARLQLKTVLRRDVLRVRVGGARLAGALGDAAGVAVGGALLFAGASVAEGARARVRASPLAAAAARLAPWLLIGGVSARASHCAMLACVGASPLPLLPLVAALAACAGARRLLMLLPQVNASTLALSLGGGVLLVESLLSQLLNEFDHLALRCTPLLLHWPLRPLIAALRRLRRTLLPLPLLAHHPSPHRPTAFDAALSAAEAAYDGGGLLLHLAALCAVGAMTQPPVLCGAARHALDSAVAARARAPLPPPLRTGEAERRPDAAVLAHGAPFLAPYLLAVLSCLAQGGYLSFVGDAPRVLLRIISCEWGAAMPLPSLCAVVRKVRQLHRKHFFVPATAGVKTTARRRGEGIAGSFERQRGNETRTHQ</sequence>
<protein>
    <submittedName>
        <fullName evidence="3">Uncharacterized protein</fullName>
    </submittedName>
</protein>
<keyword evidence="4" id="KW-1185">Reference proteome</keyword>
<comment type="caution">
    <text evidence="3">The sequence shown here is derived from an EMBL/GenBank/DDBJ whole genome shotgun (WGS) entry which is preliminary data.</text>
</comment>
<reference evidence="3 4" key="1">
    <citation type="journal article" date="2024" name="Science">
        <title>Giant polyketide synthase enzymes in the biosynthesis of giant marine polyether toxins.</title>
        <authorList>
            <person name="Fallon T.R."/>
            <person name="Shende V.V."/>
            <person name="Wierzbicki I.H."/>
            <person name="Pendleton A.L."/>
            <person name="Watervoot N.F."/>
            <person name="Auber R.P."/>
            <person name="Gonzalez D.J."/>
            <person name="Wisecaver J.H."/>
            <person name="Moore B.S."/>
        </authorList>
    </citation>
    <scope>NUCLEOTIDE SEQUENCE [LARGE SCALE GENOMIC DNA]</scope>
    <source>
        <strain evidence="3 4">12B1</strain>
    </source>
</reference>
<keyword evidence="2" id="KW-0732">Signal</keyword>
<gene>
    <name evidence="3" type="ORF">AB1Y20_005304</name>
</gene>
<dbReference type="AlphaFoldDB" id="A0AB34J3Y1"/>
<evidence type="ECO:0000313" key="4">
    <source>
        <dbReference type="Proteomes" id="UP001515480"/>
    </source>
</evidence>
<dbReference type="EMBL" id="JBGBPQ010000013">
    <property type="protein sequence ID" value="KAL1512029.1"/>
    <property type="molecule type" value="Genomic_DNA"/>
</dbReference>
<dbReference type="Proteomes" id="UP001515480">
    <property type="component" value="Unassembled WGS sequence"/>
</dbReference>
<organism evidence="3 4">
    <name type="scientific">Prymnesium parvum</name>
    <name type="common">Toxic golden alga</name>
    <dbReference type="NCBI Taxonomy" id="97485"/>
    <lineage>
        <taxon>Eukaryota</taxon>
        <taxon>Haptista</taxon>
        <taxon>Haptophyta</taxon>
        <taxon>Prymnesiophyceae</taxon>
        <taxon>Prymnesiales</taxon>
        <taxon>Prymnesiaceae</taxon>
        <taxon>Prymnesium</taxon>
    </lineage>
</organism>
<evidence type="ECO:0000256" key="1">
    <source>
        <dbReference type="SAM" id="MobiDB-lite"/>
    </source>
</evidence>
<evidence type="ECO:0000313" key="3">
    <source>
        <dbReference type="EMBL" id="KAL1512029.1"/>
    </source>
</evidence>
<feature type="region of interest" description="Disordered" evidence="1">
    <location>
        <begin position="377"/>
        <end position="397"/>
    </location>
</feature>
<evidence type="ECO:0000256" key="2">
    <source>
        <dbReference type="SAM" id="SignalP"/>
    </source>
</evidence>
<feature type="signal peptide" evidence="2">
    <location>
        <begin position="1"/>
        <end position="17"/>
    </location>
</feature>
<proteinExistence type="predicted"/>
<feature type="chain" id="PRO_5044253387" evidence="2">
    <location>
        <begin position="18"/>
        <end position="397"/>
    </location>
</feature>
<feature type="compositionally biased region" description="Basic and acidic residues" evidence="1">
    <location>
        <begin position="386"/>
        <end position="397"/>
    </location>
</feature>